<evidence type="ECO:0000259" key="1">
    <source>
        <dbReference type="Pfam" id="PF10546"/>
    </source>
</evidence>
<dbReference type="RefSeq" id="WP_002712493.1">
    <property type="nucleotide sequence ID" value="NZ_KB375281.1"/>
</dbReference>
<feature type="domain" description="Bacteriophage Mx8 p63 C-terminal" evidence="1">
    <location>
        <begin position="206"/>
        <end position="297"/>
    </location>
</feature>
<evidence type="ECO:0000313" key="3">
    <source>
        <dbReference type="Proteomes" id="UP000001095"/>
    </source>
</evidence>
<dbReference type="Pfam" id="PF10546">
    <property type="entry name" value="P63C"/>
    <property type="match status" value="1"/>
</dbReference>
<dbReference type="HOGENOM" id="CLU_065522_1_0_5"/>
<evidence type="ECO:0000313" key="2">
    <source>
        <dbReference type="EMBL" id="EKS37677.1"/>
    </source>
</evidence>
<proteinExistence type="predicted"/>
<keyword evidence="3" id="KW-1185">Reference proteome</keyword>
<dbReference type="AlphaFoldDB" id="K8P531"/>
<accession>K8P531</accession>
<gene>
    <name evidence="2" type="ORF">HMPREF9696_01627</name>
</gene>
<protein>
    <recommendedName>
        <fullName evidence="1">Bacteriophage Mx8 p63 C-terminal domain-containing protein</fullName>
    </recommendedName>
</protein>
<name>K8P531_9BRAD</name>
<organism evidence="2 3">
    <name type="scientific">Afipia clevelandensis ATCC 49720</name>
    <dbReference type="NCBI Taxonomy" id="883079"/>
    <lineage>
        <taxon>Bacteria</taxon>
        <taxon>Pseudomonadati</taxon>
        <taxon>Pseudomonadota</taxon>
        <taxon>Alphaproteobacteria</taxon>
        <taxon>Hyphomicrobiales</taxon>
        <taxon>Nitrobacteraceae</taxon>
        <taxon>Afipia</taxon>
    </lineage>
</organism>
<dbReference type="OrthoDB" id="4762429at2"/>
<dbReference type="EMBL" id="AGWY01000007">
    <property type="protein sequence ID" value="EKS37677.1"/>
    <property type="molecule type" value="Genomic_DNA"/>
</dbReference>
<sequence length="353" mass="39497">MTGIEGKDPKKVAAAMARKKSLSPEERSAIARRAALARHDKGLPKAIAEGAIVIGDLRITCAVLDDAENTRVLTQEGFLTAIGRAGKAKGGEGASVDGLPAFLRAANLNEFISNDLIASTTPIEFVPLRGPGYQGRAFGYRASLLPNVCWVYQDALVAQKLLPSQKHIGEACRFFLKALTNHAIDDLVDRATGFEDVRKRRAIDKIIQKYVEVGARPWVQMFDLEFYRQIFRLNGWAFDPEKTARPGVIGRWTNDIYDRLAPGVRTALHERVRRNAKGKPTQKLTQYLTPEEGKPELKRLLEGVMLLMRMSTTWDEFRLKLDEWYPRFEDTLQLPFSSGVYSLPAPPKTLTSE</sequence>
<dbReference type="PATRIC" id="fig|883079.3.peg.1657"/>
<dbReference type="InterPro" id="IPR018874">
    <property type="entry name" value="Phage_Mx8_p63_C"/>
</dbReference>
<comment type="caution">
    <text evidence="2">The sequence shown here is derived from an EMBL/GenBank/DDBJ whole genome shotgun (WGS) entry which is preliminary data.</text>
</comment>
<reference evidence="2 3" key="1">
    <citation type="submission" date="2012-04" db="EMBL/GenBank/DDBJ databases">
        <title>The Genome Sequence of Afipia clevelandensis ATCC 49720.</title>
        <authorList>
            <consortium name="The Broad Institute Genome Sequencing Platform"/>
            <person name="Earl A."/>
            <person name="Ward D."/>
            <person name="Feldgarden M."/>
            <person name="Gevers D."/>
            <person name="Huys G."/>
            <person name="Walker B."/>
            <person name="Young S.K."/>
            <person name="Zeng Q."/>
            <person name="Gargeya S."/>
            <person name="Fitzgerald M."/>
            <person name="Haas B."/>
            <person name="Abouelleil A."/>
            <person name="Alvarado L."/>
            <person name="Arachchi H.M."/>
            <person name="Berlin A."/>
            <person name="Chapman S.B."/>
            <person name="Goldberg J."/>
            <person name="Griggs A."/>
            <person name="Gujja S."/>
            <person name="Hansen M."/>
            <person name="Howarth C."/>
            <person name="Imamovic A."/>
            <person name="Larimer J."/>
            <person name="McCowen C."/>
            <person name="Montmayeur A."/>
            <person name="Murphy C."/>
            <person name="Neiman D."/>
            <person name="Pearson M."/>
            <person name="Priest M."/>
            <person name="Roberts A."/>
            <person name="Saif S."/>
            <person name="Shea T."/>
            <person name="Sisk P."/>
            <person name="Sykes S."/>
            <person name="Wortman J."/>
            <person name="Nusbaum C."/>
            <person name="Birren B."/>
        </authorList>
    </citation>
    <scope>NUCLEOTIDE SEQUENCE [LARGE SCALE GENOMIC DNA]</scope>
    <source>
        <strain evidence="2 3">ATCC 49720</strain>
    </source>
</reference>
<dbReference type="Proteomes" id="UP000001095">
    <property type="component" value="Unassembled WGS sequence"/>
</dbReference>